<accession>A0ABY5YGQ3</accession>
<keyword evidence="3" id="KW-1185">Reference proteome</keyword>
<dbReference type="Proteomes" id="UP001060261">
    <property type="component" value="Chromosome"/>
</dbReference>
<reference evidence="2" key="1">
    <citation type="submission" date="2022-09" db="EMBL/GenBank/DDBJ databases">
        <title>genome sequence of Deinococcus rubellus.</title>
        <authorList>
            <person name="Srinivasan S."/>
        </authorList>
    </citation>
    <scope>NUCLEOTIDE SEQUENCE</scope>
    <source>
        <strain evidence="2">Ant6</strain>
    </source>
</reference>
<gene>
    <name evidence="2" type="ORF">N0D28_00720</name>
</gene>
<feature type="region of interest" description="Disordered" evidence="1">
    <location>
        <begin position="1"/>
        <end position="20"/>
    </location>
</feature>
<dbReference type="EMBL" id="CP104213">
    <property type="protein sequence ID" value="UWX64234.1"/>
    <property type="molecule type" value="Genomic_DNA"/>
</dbReference>
<sequence length="110" mass="12079">MSDIQMTVIKPDGSSAEPSARDRQLLTLVQGLLNADPHFQALANPTLSRAEVNAVQQESEPGYLYLRYNVPSKVPQEFWGHWGSRDHVAFKSGQITVSLIKASVQAVSNS</sequence>
<proteinExistence type="predicted"/>
<name>A0ABY5YGQ3_9DEIO</name>
<evidence type="ECO:0000313" key="3">
    <source>
        <dbReference type="Proteomes" id="UP001060261"/>
    </source>
</evidence>
<evidence type="ECO:0000256" key="1">
    <source>
        <dbReference type="SAM" id="MobiDB-lite"/>
    </source>
</evidence>
<evidence type="ECO:0000313" key="2">
    <source>
        <dbReference type="EMBL" id="UWX64234.1"/>
    </source>
</evidence>
<protein>
    <submittedName>
        <fullName evidence="2">Uncharacterized protein</fullName>
    </submittedName>
</protein>
<organism evidence="2 3">
    <name type="scientific">Deinococcus rubellus</name>
    <dbReference type="NCBI Taxonomy" id="1889240"/>
    <lineage>
        <taxon>Bacteria</taxon>
        <taxon>Thermotogati</taxon>
        <taxon>Deinococcota</taxon>
        <taxon>Deinococci</taxon>
        <taxon>Deinococcales</taxon>
        <taxon>Deinococcaceae</taxon>
        <taxon>Deinococcus</taxon>
    </lineage>
</organism>
<dbReference type="RefSeq" id="WP_260560509.1">
    <property type="nucleotide sequence ID" value="NZ_BAABEC010000129.1"/>
</dbReference>